<evidence type="ECO:0000256" key="2">
    <source>
        <dbReference type="ARBA" id="ARBA00022475"/>
    </source>
</evidence>
<dbReference type="GO" id="GO:0006825">
    <property type="term" value="P:copper ion transport"/>
    <property type="evidence" value="ECO:0007669"/>
    <property type="project" value="InterPro"/>
</dbReference>
<accession>A0A4Q8XVW9</accession>
<sequence length="291" mass="30461">MTTHQALVLDRVLLDAALAFFWGGSGMVFVTAGGARARLLATMRVPLLASSSLAATAAIAALPVQTAEIASDWTSVFQADVLTTVALHTAVGFSTVAGAITSVALFGAVFAGYWRTAVAFAGLAICETVTRGHAAASFDLAGSARMTVDAIHVLSATAWVGALPPFLLLVPMSRIPELRREAVVSMQRFSTLGHAAVALVLLSGATNTWLIVGRLSLHPNSPYQWKLLVKIAVALAMICLAIANRYLIVPLNRNHPETSRNFLMVGAALEIALGLLAFALVASFGLEDPTA</sequence>
<protein>
    <recommendedName>
        <fullName evidence="7">Copper resistance protein D domain-containing protein</fullName>
    </recommendedName>
</protein>
<dbReference type="InterPro" id="IPR008457">
    <property type="entry name" value="Cu-R_CopD_dom"/>
</dbReference>
<dbReference type="PANTHER" id="PTHR34820">
    <property type="entry name" value="INNER MEMBRANE PROTEIN YEBZ"/>
    <property type="match status" value="1"/>
</dbReference>
<evidence type="ECO:0000259" key="7">
    <source>
        <dbReference type="Pfam" id="PF05425"/>
    </source>
</evidence>
<dbReference type="InterPro" id="IPR032694">
    <property type="entry name" value="CopC/D"/>
</dbReference>
<dbReference type="RefSeq" id="WP_130667547.1">
    <property type="nucleotide sequence ID" value="NZ_SIOH01000001.1"/>
</dbReference>
<comment type="caution">
    <text evidence="8">The sequence shown here is derived from an EMBL/GenBank/DDBJ whole genome shotgun (WGS) entry which is preliminary data.</text>
</comment>
<feature type="transmembrane region" description="Helical" evidence="6">
    <location>
        <begin position="12"/>
        <end position="33"/>
    </location>
</feature>
<feature type="domain" description="Copper resistance protein D" evidence="7">
    <location>
        <begin position="186"/>
        <end position="283"/>
    </location>
</feature>
<dbReference type="Pfam" id="PF05425">
    <property type="entry name" value="CopD"/>
    <property type="match status" value="1"/>
</dbReference>
<keyword evidence="4 6" id="KW-1133">Transmembrane helix</keyword>
<evidence type="ECO:0000256" key="1">
    <source>
        <dbReference type="ARBA" id="ARBA00004651"/>
    </source>
</evidence>
<dbReference type="AlphaFoldDB" id="A0A4Q8XVW9"/>
<keyword evidence="3 6" id="KW-0812">Transmembrane</keyword>
<feature type="transmembrane region" description="Helical" evidence="6">
    <location>
        <begin position="117"/>
        <end position="138"/>
    </location>
</feature>
<evidence type="ECO:0000256" key="6">
    <source>
        <dbReference type="SAM" id="Phobius"/>
    </source>
</evidence>
<evidence type="ECO:0000256" key="5">
    <source>
        <dbReference type="ARBA" id="ARBA00023136"/>
    </source>
</evidence>
<feature type="transmembrane region" description="Helical" evidence="6">
    <location>
        <begin position="85"/>
        <end position="110"/>
    </location>
</feature>
<feature type="transmembrane region" description="Helical" evidence="6">
    <location>
        <begin position="227"/>
        <end position="249"/>
    </location>
</feature>
<gene>
    <name evidence="8" type="ORF">ELI03_03985</name>
</gene>
<feature type="transmembrane region" description="Helical" evidence="6">
    <location>
        <begin position="191"/>
        <end position="212"/>
    </location>
</feature>
<comment type="subcellular location">
    <subcellularLocation>
        <location evidence="1">Cell membrane</location>
        <topology evidence="1">Multi-pass membrane protein</topology>
    </subcellularLocation>
</comment>
<feature type="transmembrane region" description="Helical" evidence="6">
    <location>
        <begin position="150"/>
        <end position="170"/>
    </location>
</feature>
<reference evidence="8 9" key="1">
    <citation type="submission" date="2019-02" db="EMBL/GenBank/DDBJ databases">
        <title>The genomic architecture of introgression among sibling species of bacteria.</title>
        <authorList>
            <person name="Cavassim M.I.A."/>
            <person name="Moeskjaer S."/>
            <person name="Moslemi C."/>
            <person name="Fields B."/>
            <person name="Bachmann A."/>
            <person name="Vilhjalmsson B."/>
            <person name="Schierup M.H."/>
            <person name="Young J.P.W."/>
            <person name="Andersen S.U."/>
        </authorList>
    </citation>
    <scope>NUCLEOTIDE SEQUENCE [LARGE SCALE GENOMIC DNA]</scope>
    <source>
        <strain evidence="8 9">SM145A</strain>
    </source>
</reference>
<name>A0A4Q8XVW9_RHILE</name>
<proteinExistence type="predicted"/>
<evidence type="ECO:0000256" key="3">
    <source>
        <dbReference type="ARBA" id="ARBA00022692"/>
    </source>
</evidence>
<keyword evidence="5 6" id="KW-0472">Membrane</keyword>
<dbReference type="EMBL" id="SIPC01000001">
    <property type="protein sequence ID" value="TAX70959.1"/>
    <property type="molecule type" value="Genomic_DNA"/>
</dbReference>
<feature type="transmembrane region" description="Helical" evidence="6">
    <location>
        <begin position="45"/>
        <end position="65"/>
    </location>
</feature>
<dbReference type="GO" id="GO:0005886">
    <property type="term" value="C:plasma membrane"/>
    <property type="evidence" value="ECO:0007669"/>
    <property type="project" value="UniProtKB-SubCell"/>
</dbReference>
<feature type="transmembrane region" description="Helical" evidence="6">
    <location>
        <begin position="261"/>
        <end position="286"/>
    </location>
</feature>
<organism evidence="8 9">
    <name type="scientific">Rhizobium leguminosarum</name>
    <dbReference type="NCBI Taxonomy" id="384"/>
    <lineage>
        <taxon>Bacteria</taxon>
        <taxon>Pseudomonadati</taxon>
        <taxon>Pseudomonadota</taxon>
        <taxon>Alphaproteobacteria</taxon>
        <taxon>Hyphomicrobiales</taxon>
        <taxon>Rhizobiaceae</taxon>
        <taxon>Rhizobium/Agrobacterium group</taxon>
        <taxon>Rhizobium</taxon>
    </lineage>
</organism>
<dbReference type="PANTHER" id="PTHR34820:SF4">
    <property type="entry name" value="INNER MEMBRANE PROTEIN YEBZ"/>
    <property type="match status" value="1"/>
</dbReference>
<keyword evidence="2" id="KW-1003">Cell membrane</keyword>
<evidence type="ECO:0000256" key="4">
    <source>
        <dbReference type="ARBA" id="ARBA00022989"/>
    </source>
</evidence>
<dbReference type="Proteomes" id="UP000293652">
    <property type="component" value="Unassembled WGS sequence"/>
</dbReference>
<evidence type="ECO:0000313" key="9">
    <source>
        <dbReference type="Proteomes" id="UP000293652"/>
    </source>
</evidence>
<evidence type="ECO:0000313" key="8">
    <source>
        <dbReference type="EMBL" id="TAX70959.1"/>
    </source>
</evidence>